<evidence type="ECO:0000256" key="9">
    <source>
        <dbReference type="HAMAP-Rule" id="MF_00154"/>
    </source>
</evidence>
<feature type="transmembrane region" description="Helical" evidence="9">
    <location>
        <begin position="223"/>
        <end position="242"/>
    </location>
</feature>
<evidence type="ECO:0000313" key="10">
    <source>
        <dbReference type="EMBL" id="GEP94907.1"/>
    </source>
</evidence>
<dbReference type="CDD" id="cd13957">
    <property type="entry name" value="PT_UbiA_Cox10"/>
    <property type="match status" value="1"/>
</dbReference>
<dbReference type="EMBL" id="BKAU01000001">
    <property type="protein sequence ID" value="GEP94907.1"/>
    <property type="molecule type" value="Genomic_DNA"/>
</dbReference>
<comment type="miscellaneous">
    <text evidence="9">Carbon 2 of the heme B porphyrin ring is defined according to the Fischer nomenclature.</text>
</comment>
<evidence type="ECO:0000256" key="6">
    <source>
        <dbReference type="ARBA" id="ARBA00023133"/>
    </source>
</evidence>
<keyword evidence="5 9" id="KW-1133">Transmembrane helix</keyword>
<evidence type="ECO:0000313" key="11">
    <source>
        <dbReference type="Proteomes" id="UP000321436"/>
    </source>
</evidence>
<feature type="transmembrane region" description="Helical" evidence="9">
    <location>
        <begin position="155"/>
        <end position="174"/>
    </location>
</feature>
<evidence type="ECO:0000256" key="4">
    <source>
        <dbReference type="ARBA" id="ARBA00022692"/>
    </source>
</evidence>
<dbReference type="InterPro" id="IPR044878">
    <property type="entry name" value="UbiA_sf"/>
</dbReference>
<dbReference type="PROSITE" id="PS00943">
    <property type="entry name" value="UBIA"/>
    <property type="match status" value="1"/>
</dbReference>
<feature type="transmembrane region" description="Helical" evidence="9">
    <location>
        <begin position="32"/>
        <end position="51"/>
    </location>
</feature>
<keyword evidence="7 9" id="KW-0472">Membrane</keyword>
<dbReference type="HAMAP" id="MF_00154">
    <property type="entry name" value="CyoE_CtaB"/>
    <property type="match status" value="1"/>
</dbReference>
<accession>A0A512RGS5</accession>
<feature type="transmembrane region" description="Helical" evidence="9">
    <location>
        <begin position="123"/>
        <end position="143"/>
    </location>
</feature>
<dbReference type="Gene3D" id="1.10.357.140">
    <property type="entry name" value="UbiA prenyltransferase"/>
    <property type="match status" value="1"/>
</dbReference>
<dbReference type="GO" id="GO:0005886">
    <property type="term" value="C:plasma membrane"/>
    <property type="evidence" value="ECO:0007669"/>
    <property type="project" value="UniProtKB-SubCell"/>
</dbReference>
<dbReference type="UniPathway" id="UPA00834">
    <property type="reaction ID" value="UER00712"/>
</dbReference>
<comment type="caution">
    <text evidence="10">The sequence shown here is derived from an EMBL/GenBank/DDBJ whole genome shotgun (WGS) entry which is preliminary data.</text>
</comment>
<comment type="subcellular location">
    <subcellularLocation>
        <location evidence="9">Cell membrane</location>
        <topology evidence="9">Multi-pass membrane protein</topology>
    </subcellularLocation>
    <subcellularLocation>
        <location evidence="1">Membrane</location>
        <topology evidence="1">Multi-pass membrane protein</topology>
    </subcellularLocation>
</comment>
<sequence>MKFTLTFLVVFSCVVAYLLVPGVEFDLIKVLLLFTGGILVSGSANTINQILEKDTDKLMARTAVRPLPSGRLSVSEASVVALVTGAAGLAILGLGFNWLSAGVSLVSLVLYGFVYTPWKKWNSLAVLVGAVPGALPPLIGWAAGANDLSEGGWSLFAIQFLWQFPHFWAIAWVAHTDYTRAGFKLMPSDKGPGKMIALQSAMYAMLLIPAGVAPYLLGLTGRFSALVAILIGGFYLYRAVMLYRKCDVPSARKLMFGSYIYLAVILLGLLFDKVKL</sequence>
<comment type="pathway">
    <text evidence="9">Porphyrin-containing compound metabolism; heme O biosynthesis; heme O from protoheme: step 1/1.</text>
</comment>
<dbReference type="InterPro" id="IPR000537">
    <property type="entry name" value="UbiA_prenyltransferase"/>
</dbReference>
<evidence type="ECO:0000256" key="8">
    <source>
        <dbReference type="ARBA" id="ARBA00047690"/>
    </source>
</evidence>
<evidence type="ECO:0000256" key="3">
    <source>
        <dbReference type="ARBA" id="ARBA00022679"/>
    </source>
</evidence>
<dbReference type="Pfam" id="PF01040">
    <property type="entry name" value="UbiA"/>
    <property type="match status" value="1"/>
</dbReference>
<proteinExistence type="inferred from homology"/>
<keyword evidence="11" id="KW-1185">Reference proteome</keyword>
<evidence type="ECO:0000256" key="7">
    <source>
        <dbReference type="ARBA" id="ARBA00023136"/>
    </source>
</evidence>
<evidence type="ECO:0000256" key="5">
    <source>
        <dbReference type="ARBA" id="ARBA00022989"/>
    </source>
</evidence>
<gene>
    <name evidence="9 10" type="primary">ctaB</name>
    <name evidence="10" type="ORF">CCY01nite_11670</name>
</gene>
<dbReference type="GO" id="GO:0048034">
    <property type="term" value="P:heme O biosynthetic process"/>
    <property type="evidence" value="ECO:0007669"/>
    <property type="project" value="UniProtKB-UniRule"/>
</dbReference>
<protein>
    <recommendedName>
        <fullName evidence="9">Protoheme IX farnesyltransferase</fullName>
        <ecNumber evidence="9">2.5.1.141</ecNumber>
    </recommendedName>
    <alternativeName>
        <fullName evidence="9">Heme B farnesyltransferase</fullName>
    </alternativeName>
    <alternativeName>
        <fullName evidence="9">Heme O synthase</fullName>
    </alternativeName>
</protein>
<keyword evidence="4 9" id="KW-0812">Transmembrane</keyword>
<dbReference type="Proteomes" id="UP000321436">
    <property type="component" value="Unassembled WGS sequence"/>
</dbReference>
<dbReference type="PANTHER" id="PTHR43448:SF2">
    <property type="entry name" value="PROTOHEME IX FARNESYLTRANSFERASE, MITOCHONDRIAL"/>
    <property type="match status" value="1"/>
</dbReference>
<comment type="catalytic activity">
    <reaction evidence="8 9">
        <text>heme b + (2E,6E)-farnesyl diphosphate + H2O = Fe(II)-heme o + diphosphate</text>
        <dbReference type="Rhea" id="RHEA:28070"/>
        <dbReference type="ChEBI" id="CHEBI:15377"/>
        <dbReference type="ChEBI" id="CHEBI:33019"/>
        <dbReference type="ChEBI" id="CHEBI:60344"/>
        <dbReference type="ChEBI" id="CHEBI:60530"/>
        <dbReference type="ChEBI" id="CHEBI:175763"/>
        <dbReference type="EC" id="2.5.1.141"/>
    </reaction>
</comment>
<evidence type="ECO:0000256" key="2">
    <source>
        <dbReference type="ARBA" id="ARBA00022475"/>
    </source>
</evidence>
<keyword evidence="3 9" id="KW-0808">Transferase</keyword>
<evidence type="ECO:0000256" key="1">
    <source>
        <dbReference type="ARBA" id="ARBA00004141"/>
    </source>
</evidence>
<dbReference type="GO" id="GO:0008495">
    <property type="term" value="F:protoheme IX farnesyltransferase activity"/>
    <property type="evidence" value="ECO:0007669"/>
    <property type="project" value="UniProtKB-UniRule"/>
</dbReference>
<dbReference type="PANTHER" id="PTHR43448">
    <property type="entry name" value="PROTOHEME IX FARNESYLTRANSFERASE, MITOCHONDRIAL"/>
    <property type="match status" value="1"/>
</dbReference>
<dbReference type="GO" id="GO:0006784">
    <property type="term" value="P:heme A biosynthetic process"/>
    <property type="evidence" value="ECO:0007669"/>
    <property type="project" value="TreeGrafter"/>
</dbReference>
<feature type="transmembrane region" description="Helical" evidence="9">
    <location>
        <begin position="254"/>
        <end position="271"/>
    </location>
</feature>
<keyword evidence="6 9" id="KW-0350">Heme biosynthesis</keyword>
<name>A0A512RGS5_9BACT</name>
<keyword evidence="2 9" id="KW-1003">Cell membrane</keyword>
<feature type="transmembrane region" description="Helical" evidence="9">
    <location>
        <begin position="195"/>
        <end position="217"/>
    </location>
</feature>
<reference evidence="10 11" key="1">
    <citation type="submission" date="2019-07" db="EMBL/GenBank/DDBJ databases">
        <title>Whole genome shotgun sequence of Chitinophaga cymbidii NBRC 109752.</title>
        <authorList>
            <person name="Hosoyama A."/>
            <person name="Uohara A."/>
            <person name="Ohji S."/>
            <person name="Ichikawa N."/>
        </authorList>
    </citation>
    <scope>NUCLEOTIDE SEQUENCE [LARGE SCALE GENOMIC DNA]</scope>
    <source>
        <strain evidence="10 11">NBRC 109752</strain>
    </source>
</reference>
<comment type="function">
    <text evidence="9">Converts heme B (protoheme IX) to heme O by substitution of the vinyl group on carbon 2 of heme B porphyrin ring with a hydroxyethyl farnesyl side group.</text>
</comment>
<dbReference type="InterPro" id="IPR030470">
    <property type="entry name" value="UbiA_prenylTrfase_CS"/>
</dbReference>
<dbReference type="NCBIfam" id="TIGR01473">
    <property type="entry name" value="cyoE_ctaB"/>
    <property type="match status" value="1"/>
</dbReference>
<dbReference type="InterPro" id="IPR006369">
    <property type="entry name" value="Protohaem_IX_farnesylTrfase"/>
</dbReference>
<organism evidence="10 11">
    <name type="scientific">Chitinophaga cymbidii</name>
    <dbReference type="NCBI Taxonomy" id="1096750"/>
    <lineage>
        <taxon>Bacteria</taxon>
        <taxon>Pseudomonadati</taxon>
        <taxon>Bacteroidota</taxon>
        <taxon>Chitinophagia</taxon>
        <taxon>Chitinophagales</taxon>
        <taxon>Chitinophagaceae</taxon>
        <taxon>Chitinophaga</taxon>
    </lineage>
</organism>
<comment type="similarity">
    <text evidence="9">Belongs to the UbiA prenyltransferase family. Protoheme IX farnesyltransferase subfamily.</text>
</comment>
<dbReference type="AlphaFoldDB" id="A0A512RGS5"/>
<dbReference type="EC" id="2.5.1.141" evidence="9"/>
<feature type="transmembrane region" description="Helical" evidence="9">
    <location>
        <begin position="98"/>
        <end position="116"/>
    </location>
</feature>